<dbReference type="EMBL" id="CM037025">
    <property type="protein sequence ID" value="KAH7660703.1"/>
    <property type="molecule type" value="Genomic_DNA"/>
</dbReference>
<evidence type="ECO:0000313" key="1">
    <source>
        <dbReference type="EMBL" id="KAH7660703.1"/>
    </source>
</evidence>
<evidence type="ECO:0000313" key="2">
    <source>
        <dbReference type="Proteomes" id="UP000827976"/>
    </source>
</evidence>
<keyword evidence="2" id="KW-1185">Reference proteome</keyword>
<accession>A0ACB7UJV7</accession>
<protein>
    <submittedName>
        <fullName evidence="1">Uncharacterized protein</fullName>
    </submittedName>
</protein>
<comment type="caution">
    <text evidence="1">The sequence shown here is derived from an EMBL/GenBank/DDBJ whole genome shotgun (WGS) entry which is preliminary data.</text>
</comment>
<sequence length="67" mass="7686">MFLFNCIALFCAYPGTESSWNWILVGMNDFVKLQTSEDDLQLENVSNSEMKDSSLLNVDADLFISWK</sequence>
<organism evidence="1 2">
    <name type="scientific">Dioscorea alata</name>
    <name type="common">Purple yam</name>
    <dbReference type="NCBI Taxonomy" id="55571"/>
    <lineage>
        <taxon>Eukaryota</taxon>
        <taxon>Viridiplantae</taxon>
        <taxon>Streptophyta</taxon>
        <taxon>Embryophyta</taxon>
        <taxon>Tracheophyta</taxon>
        <taxon>Spermatophyta</taxon>
        <taxon>Magnoliopsida</taxon>
        <taxon>Liliopsida</taxon>
        <taxon>Dioscoreales</taxon>
        <taxon>Dioscoreaceae</taxon>
        <taxon>Dioscorea</taxon>
    </lineage>
</organism>
<name>A0ACB7UJV7_DIOAL</name>
<dbReference type="Proteomes" id="UP000827976">
    <property type="component" value="Chromosome 15"/>
</dbReference>
<proteinExistence type="predicted"/>
<reference evidence="2" key="1">
    <citation type="journal article" date="2022" name="Nat. Commun.">
        <title>Chromosome evolution and the genetic basis of agronomically important traits in greater yam.</title>
        <authorList>
            <person name="Bredeson J.V."/>
            <person name="Lyons J.B."/>
            <person name="Oniyinde I.O."/>
            <person name="Okereke N.R."/>
            <person name="Kolade O."/>
            <person name="Nnabue I."/>
            <person name="Nwadili C.O."/>
            <person name="Hribova E."/>
            <person name="Parker M."/>
            <person name="Nwogha J."/>
            <person name="Shu S."/>
            <person name="Carlson J."/>
            <person name="Kariba R."/>
            <person name="Muthemba S."/>
            <person name="Knop K."/>
            <person name="Barton G.J."/>
            <person name="Sherwood A.V."/>
            <person name="Lopez-Montes A."/>
            <person name="Asiedu R."/>
            <person name="Jamnadass R."/>
            <person name="Muchugi A."/>
            <person name="Goodstein D."/>
            <person name="Egesi C.N."/>
            <person name="Featherston J."/>
            <person name="Asfaw A."/>
            <person name="Simpson G.G."/>
            <person name="Dolezel J."/>
            <person name="Hendre P.S."/>
            <person name="Van Deynze A."/>
            <person name="Kumar P.L."/>
            <person name="Obidiegwu J.E."/>
            <person name="Bhattacharjee R."/>
            <person name="Rokhsar D.S."/>
        </authorList>
    </citation>
    <scope>NUCLEOTIDE SEQUENCE [LARGE SCALE GENOMIC DNA]</scope>
    <source>
        <strain evidence="2">cv. TDa95/00328</strain>
    </source>
</reference>
<gene>
    <name evidence="1" type="ORF">IHE45_15G010300</name>
</gene>